<dbReference type="AlphaFoldDB" id="A0A0D2AXB0"/>
<organism evidence="1 2">
    <name type="scientific">Exophiala spinifera</name>
    <dbReference type="NCBI Taxonomy" id="91928"/>
    <lineage>
        <taxon>Eukaryota</taxon>
        <taxon>Fungi</taxon>
        <taxon>Dikarya</taxon>
        <taxon>Ascomycota</taxon>
        <taxon>Pezizomycotina</taxon>
        <taxon>Eurotiomycetes</taxon>
        <taxon>Chaetothyriomycetidae</taxon>
        <taxon>Chaetothyriales</taxon>
        <taxon>Herpotrichiellaceae</taxon>
        <taxon>Exophiala</taxon>
    </lineage>
</organism>
<dbReference type="Proteomes" id="UP000053328">
    <property type="component" value="Unassembled WGS sequence"/>
</dbReference>
<dbReference type="HOGENOM" id="CLU_2573913_0_0_1"/>
<evidence type="ECO:0000313" key="2">
    <source>
        <dbReference type="Proteomes" id="UP000053328"/>
    </source>
</evidence>
<accession>A0A0D2AXB0</accession>
<sequence length="81" mass="9156">MPSPNAVNGTGDDMRKLIDQLDKEFDHNNLDQLIGEWLDQATCPGATKRIIETVAELESYMQDVTNWAMVEDASKAWDEKT</sequence>
<keyword evidence="2" id="KW-1185">Reference proteome</keyword>
<evidence type="ECO:0000313" key="1">
    <source>
        <dbReference type="EMBL" id="KIW11030.1"/>
    </source>
</evidence>
<gene>
    <name evidence="1" type="ORF">PV08_10329</name>
</gene>
<dbReference type="VEuPathDB" id="FungiDB:PV08_10329"/>
<dbReference type="GeneID" id="27337412"/>
<dbReference type="EMBL" id="KN847499">
    <property type="protein sequence ID" value="KIW11030.1"/>
    <property type="molecule type" value="Genomic_DNA"/>
</dbReference>
<dbReference type="RefSeq" id="XP_016231246.1">
    <property type="nucleotide sequence ID" value="XM_016384644.1"/>
</dbReference>
<protein>
    <submittedName>
        <fullName evidence="1">Uncharacterized protein</fullName>
    </submittedName>
</protein>
<reference evidence="1 2" key="1">
    <citation type="submission" date="2015-01" db="EMBL/GenBank/DDBJ databases">
        <title>The Genome Sequence of Exophiala spinifera CBS89968.</title>
        <authorList>
            <consortium name="The Broad Institute Genomics Platform"/>
            <person name="Cuomo C."/>
            <person name="de Hoog S."/>
            <person name="Gorbushina A."/>
            <person name="Stielow B."/>
            <person name="Teixiera M."/>
            <person name="Abouelleil A."/>
            <person name="Chapman S.B."/>
            <person name="Priest M."/>
            <person name="Young S.K."/>
            <person name="Wortman J."/>
            <person name="Nusbaum C."/>
            <person name="Birren B."/>
        </authorList>
    </citation>
    <scope>NUCLEOTIDE SEQUENCE [LARGE SCALE GENOMIC DNA]</scope>
    <source>
        <strain evidence="1 2">CBS 89968</strain>
    </source>
</reference>
<name>A0A0D2AXB0_9EURO</name>
<proteinExistence type="predicted"/>